<protein>
    <recommendedName>
        <fullName evidence="4">MT0933-like antitoxin protein</fullName>
    </recommendedName>
</protein>
<feature type="compositionally biased region" description="Basic and acidic residues" evidence="1">
    <location>
        <begin position="1"/>
        <end position="23"/>
    </location>
</feature>
<sequence length="50" mass="5846">MGLDDLKQKGKDFVNDHKDDAVNKGKKHFDKHKDEYAEKGKKIAKDKFKK</sequence>
<evidence type="ECO:0000256" key="1">
    <source>
        <dbReference type="SAM" id="MobiDB-lite"/>
    </source>
</evidence>
<feature type="compositionally biased region" description="Basic and acidic residues" evidence="1">
    <location>
        <begin position="31"/>
        <end position="50"/>
    </location>
</feature>
<name>A0A1W1YW23_9LACT</name>
<dbReference type="RefSeq" id="WP_200804265.1">
    <property type="nucleotide sequence ID" value="NZ_FWXK01000004.1"/>
</dbReference>
<dbReference type="AlphaFoldDB" id="A0A1W1YW23"/>
<dbReference type="EMBL" id="FWXK01000004">
    <property type="protein sequence ID" value="SMC40344.1"/>
    <property type="molecule type" value="Genomic_DNA"/>
</dbReference>
<feature type="region of interest" description="Disordered" evidence="1">
    <location>
        <begin position="1"/>
        <end position="50"/>
    </location>
</feature>
<dbReference type="STRING" id="371602.SAMN04487984_0961"/>
<evidence type="ECO:0000313" key="2">
    <source>
        <dbReference type="EMBL" id="SMC40344.1"/>
    </source>
</evidence>
<proteinExistence type="predicted"/>
<reference evidence="3" key="1">
    <citation type="submission" date="2017-04" db="EMBL/GenBank/DDBJ databases">
        <authorList>
            <person name="Varghese N."/>
            <person name="Submissions S."/>
        </authorList>
    </citation>
    <scope>NUCLEOTIDE SEQUENCE [LARGE SCALE GENOMIC DNA]</scope>
    <source>
        <strain evidence="3">DSM 21500</strain>
    </source>
</reference>
<gene>
    <name evidence="2" type="ORF">SAMN04487984_0961</name>
</gene>
<evidence type="ECO:0000313" key="3">
    <source>
        <dbReference type="Proteomes" id="UP000243884"/>
    </source>
</evidence>
<evidence type="ECO:0008006" key="4">
    <source>
        <dbReference type="Google" id="ProtNLM"/>
    </source>
</evidence>
<dbReference type="Proteomes" id="UP000243884">
    <property type="component" value="Unassembled WGS sequence"/>
</dbReference>
<keyword evidence="3" id="KW-1185">Reference proteome</keyword>
<accession>A0A1W1YW23</accession>
<organism evidence="2 3">
    <name type="scientific">Aerococcus suis</name>
    <dbReference type="NCBI Taxonomy" id="371602"/>
    <lineage>
        <taxon>Bacteria</taxon>
        <taxon>Bacillati</taxon>
        <taxon>Bacillota</taxon>
        <taxon>Bacilli</taxon>
        <taxon>Lactobacillales</taxon>
        <taxon>Aerococcaceae</taxon>
        <taxon>Aerococcus</taxon>
    </lineage>
</organism>